<accession>A0A1T5J2M3</accession>
<sequence length="475" mass="51506">MRRLFALLLCLCLCPTLLAQSTPAAPVAQTAAAVNAQQALDDWLAAFNSQDRAQLQAFSQRYQHPMDIDDQLSFADSVGGFELIRREPATADSASALLREKDSEQYARVQVTLAAGKPLAVDLRGAPTPKELWAKRMDQAGALAAVAARTDAAAQQDKFSGVLLIAQGDEVLLQRAWGQADRAHKIPNTLDSRFRLGSMNKMITSVATLQLVQAGKLSLDGTIGDYLKDYPNADVRKVTVRQLLSHRGGTGDIFGPEFEREHERLRTHADYITLYGTRGLTHAPDAERRYSNYGFVLLGAIIEAVSGQSYYDYVDAHVYAPAGMRDSGSLPESQEVARRVRPYQRERGHWVDAAATLPWRGMAAGGGYSTAGDLLRFARALQAGTLVDPKLLAEATQPADGCYGYGFAAGEVDGVAWYGHGGGAPGMNADFRVFPGLNRVVIALSNFDPEAAERVAAYYRARMPLTNAAPSDRAQ</sequence>
<feature type="domain" description="Beta-lactamase-related" evidence="2">
    <location>
        <begin position="154"/>
        <end position="460"/>
    </location>
</feature>
<evidence type="ECO:0000313" key="4">
    <source>
        <dbReference type="Proteomes" id="UP000190341"/>
    </source>
</evidence>
<dbReference type="RefSeq" id="WP_079722874.1">
    <property type="nucleotide sequence ID" value="NZ_BMCL01000003.1"/>
</dbReference>
<evidence type="ECO:0000256" key="1">
    <source>
        <dbReference type="SAM" id="SignalP"/>
    </source>
</evidence>
<evidence type="ECO:0000313" key="3">
    <source>
        <dbReference type="EMBL" id="SKC45757.1"/>
    </source>
</evidence>
<dbReference type="SUPFAM" id="SSF56601">
    <property type="entry name" value="beta-lactamase/transpeptidase-like"/>
    <property type="match status" value="1"/>
</dbReference>
<dbReference type="PANTHER" id="PTHR46825:SF9">
    <property type="entry name" value="BETA-LACTAMASE-RELATED DOMAIN-CONTAINING PROTEIN"/>
    <property type="match status" value="1"/>
</dbReference>
<dbReference type="STRING" id="428993.SAMN06296058_0476"/>
<gene>
    <name evidence="3" type="ORF">SAMN06296058_0476</name>
</gene>
<keyword evidence="1" id="KW-0732">Signal</keyword>
<dbReference type="AlphaFoldDB" id="A0A1T5J2M3"/>
<dbReference type="InterPro" id="IPR001466">
    <property type="entry name" value="Beta-lactam-related"/>
</dbReference>
<protein>
    <submittedName>
        <fullName evidence="3">CubicO group peptidase, beta-lactamase class C family</fullName>
    </submittedName>
</protein>
<dbReference type="Gene3D" id="3.40.710.10">
    <property type="entry name" value="DD-peptidase/beta-lactamase superfamily"/>
    <property type="match status" value="1"/>
</dbReference>
<organism evidence="3 4">
    <name type="scientific">Pseudoxanthomonas indica</name>
    <dbReference type="NCBI Taxonomy" id="428993"/>
    <lineage>
        <taxon>Bacteria</taxon>
        <taxon>Pseudomonadati</taxon>
        <taxon>Pseudomonadota</taxon>
        <taxon>Gammaproteobacteria</taxon>
        <taxon>Lysobacterales</taxon>
        <taxon>Lysobacteraceae</taxon>
        <taxon>Pseudoxanthomonas</taxon>
    </lineage>
</organism>
<dbReference type="Pfam" id="PF00144">
    <property type="entry name" value="Beta-lactamase"/>
    <property type="match status" value="1"/>
</dbReference>
<dbReference type="InterPro" id="IPR050491">
    <property type="entry name" value="AmpC-like"/>
</dbReference>
<dbReference type="PANTHER" id="PTHR46825">
    <property type="entry name" value="D-ALANYL-D-ALANINE-CARBOXYPEPTIDASE/ENDOPEPTIDASE AMPH"/>
    <property type="match status" value="1"/>
</dbReference>
<proteinExistence type="predicted"/>
<dbReference type="EMBL" id="FUZV01000001">
    <property type="protein sequence ID" value="SKC45757.1"/>
    <property type="molecule type" value="Genomic_DNA"/>
</dbReference>
<feature type="chain" id="PRO_5013364151" evidence="1">
    <location>
        <begin position="20"/>
        <end position="475"/>
    </location>
</feature>
<keyword evidence="4" id="KW-1185">Reference proteome</keyword>
<dbReference type="Proteomes" id="UP000190341">
    <property type="component" value="Unassembled WGS sequence"/>
</dbReference>
<reference evidence="3 4" key="1">
    <citation type="submission" date="2017-02" db="EMBL/GenBank/DDBJ databases">
        <authorList>
            <person name="Peterson S.W."/>
        </authorList>
    </citation>
    <scope>NUCLEOTIDE SEQUENCE [LARGE SCALE GENOMIC DNA]</scope>
    <source>
        <strain evidence="3 4">P15</strain>
    </source>
</reference>
<feature type="signal peptide" evidence="1">
    <location>
        <begin position="1"/>
        <end position="19"/>
    </location>
</feature>
<dbReference type="OrthoDB" id="119951at2"/>
<name>A0A1T5J2M3_9GAMM</name>
<dbReference type="InterPro" id="IPR012338">
    <property type="entry name" value="Beta-lactam/transpept-like"/>
</dbReference>
<evidence type="ECO:0000259" key="2">
    <source>
        <dbReference type="Pfam" id="PF00144"/>
    </source>
</evidence>